<dbReference type="AlphaFoldDB" id="A0AAF0T805"/>
<name>A0AAF0T805_SOLVR</name>
<reference evidence="1" key="1">
    <citation type="submission" date="2023-08" db="EMBL/GenBank/DDBJ databases">
        <title>A de novo genome assembly of Solanum verrucosum Schlechtendal, a Mexican diploid species geographically isolated from the other diploid A-genome species in potato relatives.</title>
        <authorList>
            <person name="Hosaka K."/>
        </authorList>
    </citation>
    <scope>NUCLEOTIDE SEQUENCE</scope>
    <source>
        <tissue evidence="1">Young leaves</tissue>
    </source>
</reference>
<organism evidence="1 2">
    <name type="scientific">Solanum verrucosum</name>
    <dbReference type="NCBI Taxonomy" id="315347"/>
    <lineage>
        <taxon>Eukaryota</taxon>
        <taxon>Viridiplantae</taxon>
        <taxon>Streptophyta</taxon>
        <taxon>Embryophyta</taxon>
        <taxon>Tracheophyta</taxon>
        <taxon>Spermatophyta</taxon>
        <taxon>Magnoliopsida</taxon>
        <taxon>eudicotyledons</taxon>
        <taxon>Gunneridae</taxon>
        <taxon>Pentapetalae</taxon>
        <taxon>asterids</taxon>
        <taxon>lamiids</taxon>
        <taxon>Solanales</taxon>
        <taxon>Solanaceae</taxon>
        <taxon>Solanoideae</taxon>
        <taxon>Solaneae</taxon>
        <taxon>Solanum</taxon>
    </lineage>
</organism>
<proteinExistence type="predicted"/>
<protein>
    <submittedName>
        <fullName evidence="1">Uncharacterized protein</fullName>
    </submittedName>
</protein>
<dbReference type="EMBL" id="CP133612">
    <property type="protein sequence ID" value="WMV08214.1"/>
    <property type="molecule type" value="Genomic_DNA"/>
</dbReference>
<evidence type="ECO:0000313" key="1">
    <source>
        <dbReference type="EMBL" id="WMV08214.1"/>
    </source>
</evidence>
<keyword evidence="2" id="KW-1185">Reference proteome</keyword>
<evidence type="ECO:0000313" key="2">
    <source>
        <dbReference type="Proteomes" id="UP001234989"/>
    </source>
</evidence>
<accession>A0AAF0T805</accession>
<sequence length="88" mass="9758">MKGGEESNKNGKSEVKKMTKPAFKLAKDDAKPLLQDPDLVLCKVCSSRPMCYTTEKFSSSEVGEVFSVPHQSEGTRIHFSCVRCFKLG</sequence>
<gene>
    <name evidence="1" type="ORF">MTR67_001599</name>
</gene>
<dbReference type="Proteomes" id="UP001234989">
    <property type="component" value="Chromosome 1"/>
</dbReference>